<dbReference type="RefSeq" id="WP_128216691.1">
    <property type="nucleotide sequence ID" value="NZ_RBZY01000007.1"/>
</dbReference>
<dbReference type="InterPro" id="IPR017927">
    <property type="entry name" value="FAD-bd_FR_type"/>
</dbReference>
<dbReference type="Gene3D" id="3.40.50.80">
    <property type="entry name" value="Nucleotide-binding domain of ferredoxin-NADP reductase (FNR) module"/>
    <property type="match status" value="1"/>
</dbReference>
<keyword evidence="3" id="KW-0001">2Fe-2S</keyword>
<organism evidence="10 11">
    <name type="scientific">Microbacterium enclense</name>
    <dbReference type="NCBI Taxonomy" id="993073"/>
    <lineage>
        <taxon>Bacteria</taxon>
        <taxon>Bacillati</taxon>
        <taxon>Actinomycetota</taxon>
        <taxon>Actinomycetes</taxon>
        <taxon>Micrococcales</taxon>
        <taxon>Microbacteriaceae</taxon>
        <taxon>Microbacterium</taxon>
    </lineage>
</organism>
<dbReference type="Proteomes" id="UP000285970">
    <property type="component" value="Unassembled WGS sequence"/>
</dbReference>
<keyword evidence="5" id="KW-0560">Oxidoreductase</keyword>
<dbReference type="EMBL" id="RBZY01000007">
    <property type="protein sequence ID" value="RWR21974.1"/>
    <property type="molecule type" value="Genomic_DNA"/>
</dbReference>
<dbReference type="SUPFAM" id="SSF63380">
    <property type="entry name" value="Riboflavin synthase domain-like"/>
    <property type="match status" value="1"/>
</dbReference>
<dbReference type="InterPro" id="IPR039261">
    <property type="entry name" value="FNR_nucleotide-bd"/>
</dbReference>
<dbReference type="InterPro" id="IPR001041">
    <property type="entry name" value="2Fe-2S_ferredoxin-type"/>
</dbReference>
<evidence type="ECO:0000256" key="5">
    <source>
        <dbReference type="ARBA" id="ARBA00023002"/>
    </source>
</evidence>
<gene>
    <name evidence="10" type="ORF">D8Y23_02985</name>
</gene>
<evidence type="ECO:0000259" key="8">
    <source>
        <dbReference type="PROSITE" id="PS51085"/>
    </source>
</evidence>
<dbReference type="InterPro" id="IPR036010">
    <property type="entry name" value="2Fe-2S_ferredoxin-like_sf"/>
</dbReference>
<evidence type="ECO:0000256" key="7">
    <source>
        <dbReference type="ARBA" id="ARBA00023014"/>
    </source>
</evidence>
<dbReference type="InterPro" id="IPR050415">
    <property type="entry name" value="MRET"/>
</dbReference>
<reference evidence="10 11" key="1">
    <citation type="journal article" date="2018" name="Front. Microbiol.">
        <title>Novel Insights Into Bacterial Dimethylsulfoniopropionate Catabolism in the East China Sea.</title>
        <authorList>
            <person name="Liu J."/>
            <person name="Liu J."/>
            <person name="Zhang S.H."/>
            <person name="Liang J."/>
            <person name="Lin H."/>
            <person name="Song D."/>
            <person name="Yang G.P."/>
            <person name="Todd J.D."/>
            <person name="Zhang X.H."/>
        </authorList>
    </citation>
    <scope>NUCLEOTIDE SEQUENCE [LARGE SCALE GENOMIC DNA]</scope>
    <source>
        <strain evidence="10 11">ZYFD042</strain>
    </source>
</reference>
<evidence type="ECO:0000313" key="11">
    <source>
        <dbReference type="Proteomes" id="UP000285970"/>
    </source>
</evidence>
<dbReference type="AlphaFoldDB" id="A0A3S3LZ45"/>
<dbReference type="SUPFAM" id="SSF54292">
    <property type="entry name" value="2Fe-2S ferredoxin-like"/>
    <property type="match status" value="1"/>
</dbReference>
<keyword evidence="7" id="KW-0411">Iron-sulfur</keyword>
<proteinExistence type="predicted"/>
<dbReference type="InterPro" id="IPR012675">
    <property type="entry name" value="Beta-grasp_dom_sf"/>
</dbReference>
<keyword evidence="4" id="KW-0479">Metal-binding</keyword>
<dbReference type="PANTHER" id="PTHR47354:SF1">
    <property type="entry name" value="CARNITINE MONOOXYGENASE REDUCTASE SUBUNIT"/>
    <property type="match status" value="1"/>
</dbReference>
<comment type="cofactor">
    <cofactor evidence="1">
        <name>FAD</name>
        <dbReference type="ChEBI" id="CHEBI:57692"/>
    </cofactor>
</comment>
<comment type="caution">
    <text evidence="10">The sequence shown here is derived from an EMBL/GenBank/DDBJ whole genome shotgun (WGS) entry which is preliminary data.</text>
</comment>
<dbReference type="InterPro" id="IPR006058">
    <property type="entry name" value="2Fe2S_fd_BS"/>
</dbReference>
<keyword evidence="2" id="KW-0285">Flavoprotein</keyword>
<dbReference type="SUPFAM" id="SSF52343">
    <property type="entry name" value="Ferredoxin reductase-like, C-terminal NADP-linked domain"/>
    <property type="match status" value="1"/>
</dbReference>
<evidence type="ECO:0000256" key="2">
    <source>
        <dbReference type="ARBA" id="ARBA00022630"/>
    </source>
</evidence>
<dbReference type="OrthoDB" id="502624at2"/>
<dbReference type="PROSITE" id="PS51085">
    <property type="entry name" value="2FE2S_FER_2"/>
    <property type="match status" value="1"/>
</dbReference>
<name>A0A3S3LZ45_9MICO</name>
<protein>
    <submittedName>
        <fullName evidence="10">Oxidoreductase</fullName>
    </submittedName>
</protein>
<feature type="domain" description="2Fe-2S ferredoxin-type" evidence="8">
    <location>
        <begin position="230"/>
        <end position="315"/>
    </location>
</feature>
<dbReference type="PANTHER" id="PTHR47354">
    <property type="entry name" value="NADH OXIDOREDUCTASE HCR"/>
    <property type="match status" value="1"/>
</dbReference>
<dbReference type="PRINTS" id="PR00409">
    <property type="entry name" value="PHDIOXRDTASE"/>
</dbReference>
<dbReference type="InterPro" id="IPR017938">
    <property type="entry name" value="Riboflavin_synthase-like_b-brl"/>
</dbReference>
<accession>A0A3S3LZ45</accession>
<dbReference type="Gene3D" id="3.10.20.30">
    <property type="match status" value="1"/>
</dbReference>
<dbReference type="PROSITE" id="PS51384">
    <property type="entry name" value="FAD_FR"/>
    <property type="match status" value="1"/>
</dbReference>
<dbReference type="Pfam" id="PF00111">
    <property type="entry name" value="Fer2"/>
    <property type="match status" value="1"/>
</dbReference>
<dbReference type="GO" id="GO:0051537">
    <property type="term" value="F:2 iron, 2 sulfur cluster binding"/>
    <property type="evidence" value="ECO:0007669"/>
    <property type="project" value="UniProtKB-KW"/>
</dbReference>
<dbReference type="GO" id="GO:0016491">
    <property type="term" value="F:oxidoreductase activity"/>
    <property type="evidence" value="ECO:0007669"/>
    <property type="project" value="UniProtKB-KW"/>
</dbReference>
<dbReference type="GO" id="GO:0046872">
    <property type="term" value="F:metal ion binding"/>
    <property type="evidence" value="ECO:0007669"/>
    <property type="project" value="UniProtKB-KW"/>
</dbReference>
<evidence type="ECO:0000256" key="1">
    <source>
        <dbReference type="ARBA" id="ARBA00001974"/>
    </source>
</evidence>
<feature type="domain" description="FAD-binding FR-type" evidence="9">
    <location>
        <begin position="7"/>
        <end position="107"/>
    </location>
</feature>
<sequence>MTSREDATERRARVRSLTLETADVISVELEGVDGPLPEWTPGAHIDLALAGAPVRQYSLCGEPGSARYRIAVLREEQSRGGSRAVHERLRPGDVVTLRGPRNHFGLDPADEYLFLAGGIGITPVLPMVRAAAAAGVPWRVLYLGASRTRMAFLDDLAAIPGGAVDVVARDEGVRADLEAEFAAHPSAAVYACGPARMLEEVTRLVPEASGRLHLEYFTAPVVEYEPGGPFSVRLALTGVELTVEPEQSVLEVIREAGVDVLSDCEEGICGSCETGVLEGEVEHRDFVLTAQERAANDCMMVCVSRSACPVLVLQA</sequence>
<evidence type="ECO:0000256" key="6">
    <source>
        <dbReference type="ARBA" id="ARBA00023004"/>
    </source>
</evidence>
<evidence type="ECO:0000256" key="4">
    <source>
        <dbReference type="ARBA" id="ARBA00022723"/>
    </source>
</evidence>
<dbReference type="CDD" id="cd00207">
    <property type="entry name" value="fer2"/>
    <property type="match status" value="1"/>
</dbReference>
<keyword evidence="6" id="KW-0408">Iron</keyword>
<evidence type="ECO:0000256" key="3">
    <source>
        <dbReference type="ARBA" id="ARBA00022714"/>
    </source>
</evidence>
<evidence type="ECO:0000259" key="9">
    <source>
        <dbReference type="PROSITE" id="PS51384"/>
    </source>
</evidence>
<evidence type="ECO:0000313" key="10">
    <source>
        <dbReference type="EMBL" id="RWR21974.1"/>
    </source>
</evidence>
<dbReference type="Gene3D" id="2.40.30.10">
    <property type="entry name" value="Translation factors"/>
    <property type="match status" value="1"/>
</dbReference>
<dbReference type="CDD" id="cd06185">
    <property type="entry name" value="PDR_like"/>
    <property type="match status" value="1"/>
</dbReference>
<dbReference type="PROSITE" id="PS00197">
    <property type="entry name" value="2FE2S_FER_1"/>
    <property type="match status" value="1"/>
</dbReference>